<reference evidence="3" key="2">
    <citation type="journal article" date="2020" name="Front. Microbiol.">
        <title>Phenotypic and Genetic Characterization of the Cheese Ripening Yeast Geotrichum candidum.</title>
        <authorList>
            <person name="Perkins V."/>
            <person name="Vignola S."/>
            <person name="Lessard M.H."/>
            <person name="Plante P.L."/>
            <person name="Corbeil J."/>
            <person name="Dugat-Bony E."/>
            <person name="Frenette M."/>
            <person name="Labrie S."/>
        </authorList>
    </citation>
    <scope>NUCLEOTIDE SEQUENCE</scope>
    <source>
        <strain evidence="3">LMA-70</strain>
    </source>
</reference>
<dbReference type="Proteomes" id="UP000750522">
    <property type="component" value="Unassembled WGS sequence"/>
</dbReference>
<dbReference type="EMBL" id="QQZK01000001">
    <property type="protein sequence ID" value="KAF5105094.1"/>
    <property type="molecule type" value="Genomic_DNA"/>
</dbReference>
<evidence type="ECO:0000313" key="4">
    <source>
        <dbReference type="Proteomes" id="UP000242525"/>
    </source>
</evidence>
<reference evidence="3" key="3">
    <citation type="submission" date="2020-01" db="EMBL/GenBank/DDBJ databases">
        <authorList>
            <person name="Perkins V."/>
            <person name="Lessard M.-H."/>
            <person name="Dugat-Bony E."/>
            <person name="Frenette M."/>
            <person name="Labrie S."/>
        </authorList>
    </citation>
    <scope>NUCLEOTIDE SEQUENCE</scope>
    <source>
        <strain evidence="3">LMA-70</strain>
    </source>
</reference>
<feature type="region of interest" description="Disordered" evidence="1">
    <location>
        <begin position="1"/>
        <end position="50"/>
    </location>
</feature>
<name>A0A0J9XJX1_GEOCN</name>
<proteinExistence type="predicted"/>
<dbReference type="AlphaFoldDB" id="A0A0J9XJX1"/>
<gene>
    <name evidence="2" type="ORF">BN980_GECA26s00538g</name>
    <name evidence="3" type="ORF">DV451_000010</name>
</gene>
<feature type="compositionally biased region" description="Low complexity" evidence="1">
    <location>
        <begin position="22"/>
        <end position="37"/>
    </location>
</feature>
<dbReference type="Proteomes" id="UP000242525">
    <property type="component" value="Unassembled WGS sequence"/>
</dbReference>
<evidence type="ECO:0000313" key="3">
    <source>
        <dbReference type="EMBL" id="KAF5105094.1"/>
    </source>
</evidence>
<comment type="caution">
    <text evidence="2">The sequence shown here is derived from an EMBL/GenBank/DDBJ whole genome shotgun (WGS) entry which is preliminary data.</text>
</comment>
<accession>A0A0J9XJX1</accession>
<sequence>MAKRSATSKQQLSKKLEKQEDVSVSTATTAATDSTASQPLRPVQPNASGTSTSSLMVIAACLFLAGAEIYQLYELLQARDYALTPEFWDDSWEIVKKNWQSKLLAIMFFLKSFYTYNQPQAPTQRAA</sequence>
<reference evidence="2 4" key="1">
    <citation type="submission" date="2014-03" db="EMBL/GenBank/DDBJ databases">
        <authorList>
            <person name="Casaregola S."/>
        </authorList>
    </citation>
    <scope>NUCLEOTIDE SEQUENCE [LARGE SCALE GENOMIC DNA]</scope>
    <source>
        <strain evidence="2 4">CLIB 918</strain>
    </source>
</reference>
<evidence type="ECO:0000313" key="2">
    <source>
        <dbReference type="EMBL" id="CDO57860.1"/>
    </source>
</evidence>
<protein>
    <submittedName>
        <fullName evidence="2">Uncharacterized protein</fullName>
    </submittedName>
</protein>
<organism evidence="2 4">
    <name type="scientific">Geotrichum candidum</name>
    <name type="common">Oospora lactis</name>
    <name type="synonym">Dipodascus geotrichum</name>
    <dbReference type="NCBI Taxonomy" id="1173061"/>
    <lineage>
        <taxon>Eukaryota</taxon>
        <taxon>Fungi</taxon>
        <taxon>Dikarya</taxon>
        <taxon>Ascomycota</taxon>
        <taxon>Saccharomycotina</taxon>
        <taxon>Dipodascomycetes</taxon>
        <taxon>Dipodascales</taxon>
        <taxon>Dipodascaceae</taxon>
        <taxon>Geotrichum</taxon>
    </lineage>
</organism>
<dbReference type="EMBL" id="CCBN010000026">
    <property type="protein sequence ID" value="CDO57860.1"/>
    <property type="molecule type" value="Genomic_DNA"/>
</dbReference>
<evidence type="ECO:0000256" key="1">
    <source>
        <dbReference type="SAM" id="MobiDB-lite"/>
    </source>
</evidence>
<keyword evidence="4" id="KW-1185">Reference proteome</keyword>